<reference evidence="1" key="1">
    <citation type="journal article" date="2020" name="Cell">
        <title>Large-Scale Comparative Analyses of Tick Genomes Elucidate Their Genetic Diversity and Vector Capacities.</title>
        <authorList>
            <consortium name="Tick Genome and Microbiome Consortium (TIGMIC)"/>
            <person name="Jia N."/>
            <person name="Wang J."/>
            <person name="Shi W."/>
            <person name="Du L."/>
            <person name="Sun Y."/>
            <person name="Zhan W."/>
            <person name="Jiang J.F."/>
            <person name="Wang Q."/>
            <person name="Zhang B."/>
            <person name="Ji P."/>
            <person name="Bell-Sakyi L."/>
            <person name="Cui X.M."/>
            <person name="Yuan T.T."/>
            <person name="Jiang B.G."/>
            <person name="Yang W.F."/>
            <person name="Lam T.T."/>
            <person name="Chang Q.C."/>
            <person name="Ding S.J."/>
            <person name="Wang X.J."/>
            <person name="Zhu J.G."/>
            <person name="Ruan X.D."/>
            <person name="Zhao L."/>
            <person name="Wei J.T."/>
            <person name="Ye R.Z."/>
            <person name="Que T.C."/>
            <person name="Du C.H."/>
            <person name="Zhou Y.H."/>
            <person name="Cheng J.X."/>
            <person name="Dai P.F."/>
            <person name="Guo W.B."/>
            <person name="Han X.H."/>
            <person name="Huang E.J."/>
            <person name="Li L.F."/>
            <person name="Wei W."/>
            <person name="Gao Y.C."/>
            <person name="Liu J.Z."/>
            <person name="Shao H.Z."/>
            <person name="Wang X."/>
            <person name="Wang C.C."/>
            <person name="Yang T.C."/>
            <person name="Huo Q.B."/>
            <person name="Li W."/>
            <person name="Chen H.Y."/>
            <person name="Chen S.E."/>
            <person name="Zhou L.G."/>
            <person name="Ni X.B."/>
            <person name="Tian J.H."/>
            <person name="Sheng Y."/>
            <person name="Liu T."/>
            <person name="Pan Y.S."/>
            <person name="Xia L.Y."/>
            <person name="Li J."/>
            <person name="Zhao F."/>
            <person name="Cao W.C."/>
        </authorList>
    </citation>
    <scope>NUCLEOTIDE SEQUENCE</scope>
    <source>
        <strain evidence="1">Rmic-2018</strain>
    </source>
</reference>
<reference evidence="1" key="2">
    <citation type="submission" date="2021-09" db="EMBL/GenBank/DDBJ databases">
        <authorList>
            <person name="Jia N."/>
            <person name="Wang J."/>
            <person name="Shi W."/>
            <person name="Du L."/>
            <person name="Sun Y."/>
            <person name="Zhan W."/>
            <person name="Jiang J."/>
            <person name="Wang Q."/>
            <person name="Zhang B."/>
            <person name="Ji P."/>
            <person name="Sakyi L.B."/>
            <person name="Cui X."/>
            <person name="Yuan T."/>
            <person name="Jiang B."/>
            <person name="Yang W."/>
            <person name="Lam T.T.-Y."/>
            <person name="Chang Q."/>
            <person name="Ding S."/>
            <person name="Wang X."/>
            <person name="Zhu J."/>
            <person name="Ruan X."/>
            <person name="Zhao L."/>
            <person name="Wei J."/>
            <person name="Que T."/>
            <person name="Du C."/>
            <person name="Cheng J."/>
            <person name="Dai P."/>
            <person name="Han X."/>
            <person name="Huang E."/>
            <person name="Gao Y."/>
            <person name="Liu J."/>
            <person name="Shao H."/>
            <person name="Ye R."/>
            <person name="Li L."/>
            <person name="Wei W."/>
            <person name="Wang X."/>
            <person name="Wang C."/>
            <person name="Huo Q."/>
            <person name="Li W."/>
            <person name="Guo W."/>
            <person name="Chen H."/>
            <person name="Chen S."/>
            <person name="Zhou L."/>
            <person name="Zhou L."/>
            <person name="Ni X."/>
            <person name="Tian J."/>
            <person name="Zhou Y."/>
            <person name="Sheng Y."/>
            <person name="Liu T."/>
            <person name="Pan Y."/>
            <person name="Xia L."/>
            <person name="Li J."/>
            <person name="Zhao F."/>
            <person name="Cao W."/>
        </authorList>
    </citation>
    <scope>NUCLEOTIDE SEQUENCE</scope>
    <source>
        <strain evidence="1">Rmic-2018</strain>
        <tissue evidence="1">Larvae</tissue>
    </source>
</reference>
<protein>
    <submittedName>
        <fullName evidence="1">Uncharacterized protein</fullName>
    </submittedName>
</protein>
<keyword evidence="2" id="KW-1185">Reference proteome</keyword>
<proteinExistence type="predicted"/>
<dbReference type="EMBL" id="JABSTU010001786">
    <property type="protein sequence ID" value="KAH7985447.1"/>
    <property type="molecule type" value="Genomic_DNA"/>
</dbReference>
<sequence length="207" mass="22990">MYEPENIEIHMDLPDCGAKSTFVHPPSSHPERTSTCNAHLRHPVRSQLAPAGHLVTHLCCKHSDRTLTSSSTAQLPVSPTRDPLLLDVLVNATRCAIDGGQRTLLRDELYSELERLLSHSPDVDVKRGRLCSHPNAAFHLSRFANPSLMASRNSAMVSTAHLARHLPHNLRKKLIDNHLASSKCAVCFPYIRVPFAIPSDSRDLMQC</sequence>
<name>A0A9J6D214_RHIMP</name>
<dbReference type="Proteomes" id="UP000821866">
    <property type="component" value="Unassembled WGS sequence"/>
</dbReference>
<comment type="caution">
    <text evidence="1">The sequence shown here is derived from an EMBL/GenBank/DDBJ whole genome shotgun (WGS) entry which is preliminary data.</text>
</comment>
<accession>A0A9J6D214</accession>
<gene>
    <name evidence="1" type="ORF">HPB51_026826</name>
</gene>
<evidence type="ECO:0000313" key="2">
    <source>
        <dbReference type="Proteomes" id="UP000821866"/>
    </source>
</evidence>
<organism evidence="1 2">
    <name type="scientific">Rhipicephalus microplus</name>
    <name type="common">Cattle tick</name>
    <name type="synonym">Boophilus microplus</name>
    <dbReference type="NCBI Taxonomy" id="6941"/>
    <lineage>
        <taxon>Eukaryota</taxon>
        <taxon>Metazoa</taxon>
        <taxon>Ecdysozoa</taxon>
        <taxon>Arthropoda</taxon>
        <taxon>Chelicerata</taxon>
        <taxon>Arachnida</taxon>
        <taxon>Acari</taxon>
        <taxon>Parasitiformes</taxon>
        <taxon>Ixodida</taxon>
        <taxon>Ixodoidea</taxon>
        <taxon>Ixodidae</taxon>
        <taxon>Rhipicephalinae</taxon>
        <taxon>Rhipicephalus</taxon>
        <taxon>Boophilus</taxon>
    </lineage>
</organism>
<dbReference type="AlphaFoldDB" id="A0A9J6D214"/>
<evidence type="ECO:0000313" key="1">
    <source>
        <dbReference type="EMBL" id="KAH7985447.1"/>
    </source>
</evidence>